<organism evidence="1 2">
    <name type="scientific">Microbulbifer halophilus</name>
    <dbReference type="NCBI Taxonomy" id="453963"/>
    <lineage>
        <taxon>Bacteria</taxon>
        <taxon>Pseudomonadati</taxon>
        <taxon>Pseudomonadota</taxon>
        <taxon>Gammaproteobacteria</taxon>
        <taxon>Cellvibrionales</taxon>
        <taxon>Microbulbiferaceae</taxon>
        <taxon>Microbulbifer</taxon>
    </lineage>
</organism>
<accession>A0ABW5E9V5</accession>
<comment type="caution">
    <text evidence="1">The sequence shown here is derived from an EMBL/GenBank/DDBJ whole genome shotgun (WGS) entry which is preliminary data.</text>
</comment>
<dbReference type="SUPFAM" id="SSF52540">
    <property type="entry name" value="P-loop containing nucleoside triphosphate hydrolases"/>
    <property type="match status" value="1"/>
</dbReference>
<dbReference type="EMBL" id="JBHUJD010000003">
    <property type="protein sequence ID" value="MFD2309450.1"/>
    <property type="molecule type" value="Genomic_DNA"/>
</dbReference>
<evidence type="ECO:0000313" key="2">
    <source>
        <dbReference type="Proteomes" id="UP001597425"/>
    </source>
</evidence>
<dbReference type="InterPro" id="IPR027417">
    <property type="entry name" value="P-loop_NTPase"/>
</dbReference>
<keyword evidence="2" id="KW-1185">Reference proteome</keyword>
<dbReference type="Proteomes" id="UP001597425">
    <property type="component" value="Unassembled WGS sequence"/>
</dbReference>
<proteinExistence type="predicted"/>
<dbReference type="RefSeq" id="WP_265721779.1">
    <property type="nucleotide sequence ID" value="NZ_JAPIVK010000014.1"/>
</dbReference>
<sequence length="229" mass="26179">MTRRFVITGCGRSGTSYTAELLNRLGCTCTHEKFFTGKGQPSRIAECLARAGLRPLQWRMPPWGEAAWEAAPLLSLLPGGTPVFHQLRHPLEFIRSRQKKGWVHGRFRHRHLPQFPRCDKEGFASLPLAQQADLLARFWIDWNALVESRVGGRPYMRYRIEDFDLGVLLEILTRVDFPHDPGAVGDVFEALPTNVNTRGRKRDDITPDLLTKETRRDLEAAAARYGYRL</sequence>
<protein>
    <recommendedName>
        <fullName evidence="3">Sulfotransferase family protein</fullName>
    </recommendedName>
</protein>
<reference evidence="2" key="1">
    <citation type="journal article" date="2019" name="Int. J. Syst. Evol. Microbiol.">
        <title>The Global Catalogue of Microorganisms (GCM) 10K type strain sequencing project: providing services to taxonomists for standard genome sequencing and annotation.</title>
        <authorList>
            <consortium name="The Broad Institute Genomics Platform"/>
            <consortium name="The Broad Institute Genome Sequencing Center for Infectious Disease"/>
            <person name="Wu L."/>
            <person name="Ma J."/>
        </authorList>
    </citation>
    <scope>NUCLEOTIDE SEQUENCE [LARGE SCALE GENOMIC DNA]</scope>
    <source>
        <strain evidence="2">KCTC 12848</strain>
    </source>
</reference>
<dbReference type="Gene3D" id="3.40.50.300">
    <property type="entry name" value="P-loop containing nucleotide triphosphate hydrolases"/>
    <property type="match status" value="1"/>
</dbReference>
<evidence type="ECO:0008006" key="3">
    <source>
        <dbReference type="Google" id="ProtNLM"/>
    </source>
</evidence>
<evidence type="ECO:0000313" key="1">
    <source>
        <dbReference type="EMBL" id="MFD2309450.1"/>
    </source>
</evidence>
<name>A0ABW5E9V5_9GAMM</name>
<gene>
    <name evidence="1" type="ORF">ACFSKX_03385</name>
</gene>